<evidence type="ECO:0000313" key="1">
    <source>
        <dbReference type="EMBL" id="TCP19512.1"/>
    </source>
</evidence>
<keyword evidence="2" id="KW-1185">Reference proteome</keyword>
<sequence>MGNNHKQRNNRKAQNSLQDECIRVPKVYDWVTDTLSVTKNLCFTDEQLEAIECAMEDPNRRPLRIICKGPKTPPLFPLNQSDPNLCDDNGFYCDQVGEKRDVTVPISGEFVDAQLVELLFTADIVVEVVDRHGRIVTKLHADVSALESFVLCYPDGTELLCRVSKIICKNHSGSLMLNCPAPSAIKIEVIFCVDVQVEAEVKLEVLAKFCSPRDNDLETVGSVDQCPPIEFPKQCPDIFPGQNDCDCSANGEATGYTDNDATEKGEAGILVDICPNCNISDSVFDFTFNDTDRSDGLKDVNFHATSFDADSLECKECDGGLKLIVSGEGRTDKGHRLDFNLALVNSTHGDQFQVQLIKERTGHVAFDTGVVNVREGSINVEDCVEFSDIKMKSGV</sequence>
<accession>A0A4R2NEH5</accession>
<dbReference type="EMBL" id="SLXK01000062">
    <property type="protein sequence ID" value="TCP19512.1"/>
    <property type="molecule type" value="Genomic_DNA"/>
</dbReference>
<dbReference type="AlphaFoldDB" id="A0A4R2NEH5"/>
<gene>
    <name evidence="1" type="ORF">EV207_16217</name>
</gene>
<comment type="caution">
    <text evidence="1">The sequence shown here is derived from an EMBL/GenBank/DDBJ whole genome shotgun (WGS) entry which is preliminary data.</text>
</comment>
<reference evidence="1 2" key="1">
    <citation type="submission" date="2019-03" db="EMBL/GenBank/DDBJ databases">
        <title>Genomic Encyclopedia of Type Strains, Phase IV (KMG-IV): sequencing the most valuable type-strain genomes for metagenomic binning, comparative biology and taxonomic classification.</title>
        <authorList>
            <person name="Goeker M."/>
        </authorList>
    </citation>
    <scope>NUCLEOTIDE SEQUENCE [LARGE SCALE GENOMIC DNA]</scope>
    <source>
        <strain evidence="1 2">DSM 19377</strain>
    </source>
</reference>
<evidence type="ECO:0000313" key="2">
    <source>
        <dbReference type="Proteomes" id="UP000295416"/>
    </source>
</evidence>
<proteinExistence type="predicted"/>
<name>A0A4R2NEH5_9BACL</name>
<dbReference type="Proteomes" id="UP000295416">
    <property type="component" value="Unassembled WGS sequence"/>
</dbReference>
<dbReference type="RefSeq" id="WP_132748377.1">
    <property type="nucleotide sequence ID" value="NZ_SLXK01000062.1"/>
</dbReference>
<dbReference type="OrthoDB" id="2680078at2"/>
<protein>
    <submittedName>
        <fullName evidence="1">Uncharacterized protein</fullName>
    </submittedName>
</protein>
<organism evidence="1 2">
    <name type="scientific">Scopulibacillus darangshiensis</name>
    <dbReference type="NCBI Taxonomy" id="442528"/>
    <lineage>
        <taxon>Bacteria</taxon>
        <taxon>Bacillati</taxon>
        <taxon>Bacillota</taxon>
        <taxon>Bacilli</taxon>
        <taxon>Bacillales</taxon>
        <taxon>Sporolactobacillaceae</taxon>
        <taxon>Scopulibacillus</taxon>
    </lineage>
</organism>